<dbReference type="WBParaSite" id="NBR_0001006401-mRNA-1">
    <property type="protein sequence ID" value="NBR_0001006401-mRNA-1"/>
    <property type="gene ID" value="NBR_0001006401"/>
</dbReference>
<reference evidence="2 3" key="2">
    <citation type="submission" date="2018-11" db="EMBL/GenBank/DDBJ databases">
        <authorList>
            <consortium name="Pathogen Informatics"/>
        </authorList>
    </citation>
    <scope>NUCLEOTIDE SEQUENCE [LARGE SCALE GENOMIC DNA]</scope>
</reference>
<proteinExistence type="predicted"/>
<dbReference type="EMBL" id="UYSL01020248">
    <property type="protein sequence ID" value="VDL73654.1"/>
    <property type="molecule type" value="Genomic_DNA"/>
</dbReference>
<dbReference type="Proteomes" id="UP000271162">
    <property type="component" value="Unassembled WGS sequence"/>
</dbReference>
<dbReference type="AlphaFoldDB" id="A0A0N4Y2U5"/>
<evidence type="ECO:0000313" key="2">
    <source>
        <dbReference type="EMBL" id="VDL73654.1"/>
    </source>
</evidence>
<evidence type="ECO:0000256" key="1">
    <source>
        <dbReference type="SAM" id="MobiDB-lite"/>
    </source>
</evidence>
<organism evidence="4">
    <name type="scientific">Nippostrongylus brasiliensis</name>
    <name type="common">Rat hookworm</name>
    <dbReference type="NCBI Taxonomy" id="27835"/>
    <lineage>
        <taxon>Eukaryota</taxon>
        <taxon>Metazoa</taxon>
        <taxon>Ecdysozoa</taxon>
        <taxon>Nematoda</taxon>
        <taxon>Chromadorea</taxon>
        <taxon>Rhabditida</taxon>
        <taxon>Rhabditina</taxon>
        <taxon>Rhabditomorpha</taxon>
        <taxon>Strongyloidea</taxon>
        <taxon>Heligmosomidae</taxon>
        <taxon>Nippostrongylus</taxon>
    </lineage>
</organism>
<keyword evidence="3" id="KW-1185">Reference proteome</keyword>
<evidence type="ECO:0000313" key="4">
    <source>
        <dbReference type="WBParaSite" id="NBR_0001006401-mRNA-1"/>
    </source>
</evidence>
<evidence type="ECO:0000313" key="3">
    <source>
        <dbReference type="Proteomes" id="UP000271162"/>
    </source>
</evidence>
<accession>A0A0N4Y2U5</accession>
<name>A0A0N4Y2U5_NIPBR</name>
<feature type="region of interest" description="Disordered" evidence="1">
    <location>
        <begin position="291"/>
        <end position="313"/>
    </location>
</feature>
<reference evidence="4" key="1">
    <citation type="submission" date="2017-02" db="UniProtKB">
        <authorList>
            <consortium name="WormBaseParasite"/>
        </authorList>
    </citation>
    <scope>IDENTIFICATION</scope>
</reference>
<sequence>MASNAPSVAVALVVRSRPSSNLLLLIINKKDAFALFTTSHLPSVGSVITIEWRKSMSIEASINVLKWRNYKGYEPMGRFTVKEMGSVTKFTGCFYTTGCVCYQGVQLENPAIFNDYIGIVRDDKRVLQRNFIGKLTATVTLCEDADGFYWILDHVDEYFMQIDKCDLKKYRGIVGAVGEGPYQSVHFITCRYFPLDVRLMTRRDEKIDDLKALLGREVIIEVDEDKLNSTRPWHVVGRPMQAKSNLHTIITGKFFLTAKGDSINTHRPIVGKHHLSSVVNKNALQIHLTPQPNRSHVGSVSRNPVLQGDPVNP</sequence>
<gene>
    <name evidence="2" type="ORF">NBR_LOCUS10065</name>
</gene>
<protein>
    <submittedName>
        <fullName evidence="4">DUF3444 domain-containing protein</fullName>
    </submittedName>
</protein>
<feature type="compositionally biased region" description="Polar residues" evidence="1">
    <location>
        <begin position="291"/>
        <end position="304"/>
    </location>
</feature>